<keyword evidence="3" id="KW-1185">Reference proteome</keyword>
<dbReference type="OrthoDB" id="974662at2"/>
<organism evidence="2 3">
    <name type="scientific">Maribacter hydrothermalis</name>
    <dbReference type="NCBI Taxonomy" id="1836467"/>
    <lineage>
        <taxon>Bacteria</taxon>
        <taxon>Pseudomonadati</taxon>
        <taxon>Bacteroidota</taxon>
        <taxon>Flavobacteriia</taxon>
        <taxon>Flavobacteriales</taxon>
        <taxon>Flavobacteriaceae</taxon>
        <taxon>Maribacter</taxon>
    </lineage>
</organism>
<evidence type="ECO:0000313" key="2">
    <source>
        <dbReference type="EMBL" id="OBR35703.1"/>
    </source>
</evidence>
<evidence type="ECO:0000313" key="3">
    <source>
        <dbReference type="Proteomes" id="UP000092164"/>
    </source>
</evidence>
<dbReference type="Proteomes" id="UP000092164">
    <property type="component" value="Unassembled WGS sequence"/>
</dbReference>
<dbReference type="EMBL" id="LZFP01000050">
    <property type="protein sequence ID" value="OBR35703.1"/>
    <property type="molecule type" value="Genomic_DNA"/>
</dbReference>
<feature type="chain" id="PRO_5008602082" description="Phosphate-selective porin O and P" evidence="1">
    <location>
        <begin position="21"/>
        <end position="377"/>
    </location>
</feature>
<dbReference type="AlphaFoldDB" id="A0A1B7YZ28"/>
<evidence type="ECO:0000256" key="1">
    <source>
        <dbReference type="SAM" id="SignalP"/>
    </source>
</evidence>
<name>A0A1B7YZ28_9FLAO</name>
<dbReference type="SUPFAM" id="SSF56935">
    <property type="entry name" value="Porins"/>
    <property type="match status" value="1"/>
</dbReference>
<gene>
    <name evidence="2" type="ORF">A9200_10910</name>
</gene>
<feature type="signal peptide" evidence="1">
    <location>
        <begin position="1"/>
        <end position="20"/>
    </location>
</feature>
<dbReference type="RefSeq" id="WP_068486911.1">
    <property type="nucleotide sequence ID" value="NZ_CP018760.1"/>
</dbReference>
<protein>
    <recommendedName>
        <fullName evidence="4">Phosphate-selective porin O and P</fullName>
    </recommendedName>
</protein>
<keyword evidence="1" id="KW-0732">Signal</keyword>
<proteinExistence type="predicted"/>
<accession>A0A1B7YZ28</accession>
<comment type="caution">
    <text evidence="2">The sequence shown here is derived from an EMBL/GenBank/DDBJ whole genome shotgun (WGS) entry which is preliminary data.</text>
</comment>
<reference evidence="3" key="1">
    <citation type="submission" date="2016-06" db="EMBL/GenBank/DDBJ databases">
        <authorList>
            <person name="Zhan P."/>
        </authorList>
    </citation>
    <scope>NUCLEOTIDE SEQUENCE [LARGE SCALE GENOMIC DNA]</scope>
    <source>
        <strain evidence="3">T28</strain>
    </source>
</reference>
<sequence length="377" mass="43269">MRKLNKAVILFLFIAFQSYCQNNVEFDGQLSVFGNLSPDSELELQFGARYIPELEYQIKLDSTSNLDFQASVNLDANSAFSPFYKSREDGNIDPYRVWARYSTQQFELRAGLQKIDFGSATMLRPLQWFNQIDPRDPLALTNGVYGLLSRYYFTNNANVWAWVLYGNERTRGFDAIKTYDKRPEYGGRVQYPVPKGELALSYHHRTADPRDLFGPMQVDQIAEDKFGIDGKWDVEVGLWFEATYSLKSENIGILTNQSLMNFGIDYTFGIGNGLGIILEHLISSYDDKAFKYVNNNHISALNATYPLTMYDNISTVVYHDWASKNATFFLNYEHQFSKLTGYVMAYYNPVTQQGLQENELVNTNSGPGIRLMLVYNH</sequence>
<dbReference type="STRING" id="1836467.BTR34_01605"/>
<evidence type="ECO:0008006" key="4">
    <source>
        <dbReference type="Google" id="ProtNLM"/>
    </source>
</evidence>
<dbReference type="KEGG" id="mart:BTR34_01605"/>